<gene>
    <name evidence="2" type="ORF">UIB01_00565</name>
</gene>
<evidence type="ECO:0000313" key="3">
    <source>
        <dbReference type="Proteomes" id="UP000025238"/>
    </source>
</evidence>
<name>A0A023WLL9_STUST</name>
<dbReference type="InterPro" id="IPR025391">
    <property type="entry name" value="DUF4123"/>
</dbReference>
<feature type="domain" description="DUF4123" evidence="1">
    <location>
        <begin position="23"/>
        <end position="139"/>
    </location>
</feature>
<sequence length="284" mass="32724">MRQEREHRLMQAVEDPDIERDDLYLLLDGAALPALQIIYQHDDEPRLEPLYRGTRHESMLECSPILYSLAGQHLMWQNRERWQSAGLLLKSAASIDELASHLRSLLSVRLPSGELAFCRFYDPALSERFFDSLTQDELSAWLGPISGVWLTTEHSEWRGFTTNQISLGRTADDEGWFSIRPEHLVHWQQQERQRFIQRLINHFSADDFHEKSAPELEAVVKQRVHEAETFGIEAEQHLLAYVELALQFPDAIDSPEARIGLTNKEEAAEHRLARIEASLLGLHG</sequence>
<dbReference type="Pfam" id="PF13503">
    <property type="entry name" value="DUF4123"/>
    <property type="match status" value="1"/>
</dbReference>
<dbReference type="Proteomes" id="UP000025238">
    <property type="component" value="Chromosome"/>
</dbReference>
<accession>A0A023WLL9</accession>
<protein>
    <recommendedName>
        <fullName evidence="1">DUF4123 domain-containing protein</fullName>
    </recommendedName>
</protein>
<organism evidence="2 3">
    <name type="scientific">Stutzerimonas stutzeri</name>
    <name type="common">Pseudomonas stutzeri</name>
    <dbReference type="NCBI Taxonomy" id="316"/>
    <lineage>
        <taxon>Bacteria</taxon>
        <taxon>Pseudomonadati</taxon>
        <taxon>Pseudomonadota</taxon>
        <taxon>Gammaproteobacteria</taxon>
        <taxon>Pseudomonadales</taxon>
        <taxon>Pseudomonadaceae</taxon>
        <taxon>Stutzerimonas</taxon>
    </lineage>
</organism>
<dbReference type="PATRIC" id="fig|316.97.peg.114"/>
<dbReference type="EMBL" id="CP007509">
    <property type="protein sequence ID" value="AHY41023.1"/>
    <property type="molecule type" value="Genomic_DNA"/>
</dbReference>
<proteinExistence type="predicted"/>
<reference evidence="2 3" key="1">
    <citation type="submission" date="2014-03" db="EMBL/GenBank/DDBJ databases">
        <title>Complete genome sequence of Pseudomonas stutzeri 19SMN4.</title>
        <authorList>
            <person name="Brunet-Galmes I."/>
            <person name="Nogales B."/>
            <person name="Busquets A."/>
            <person name="Pena A."/>
            <person name="Gomila M."/>
            <person name="Garcia-Valdes E."/>
            <person name="Lalucat J."/>
            <person name="Bennasar A."/>
            <person name="Bosch R."/>
        </authorList>
    </citation>
    <scope>NUCLEOTIDE SEQUENCE [LARGE SCALE GENOMIC DNA]</scope>
    <source>
        <strain evidence="2 3">19SMN4</strain>
    </source>
</reference>
<evidence type="ECO:0000313" key="2">
    <source>
        <dbReference type="EMBL" id="AHY41023.1"/>
    </source>
</evidence>
<dbReference type="KEGG" id="pstu:UIB01_00565"/>
<evidence type="ECO:0000259" key="1">
    <source>
        <dbReference type="Pfam" id="PF13503"/>
    </source>
</evidence>
<dbReference type="AlphaFoldDB" id="A0A023WLL9"/>
<dbReference type="OrthoDB" id="6844501at2"/>